<dbReference type="SUPFAM" id="SSF53254">
    <property type="entry name" value="Phosphoglycerate mutase-like"/>
    <property type="match status" value="1"/>
</dbReference>
<organism evidence="2 3">
    <name type="scientific">Rasamsonia emersonii (strain ATCC 16479 / CBS 393.64 / IMI 116815)</name>
    <dbReference type="NCBI Taxonomy" id="1408163"/>
    <lineage>
        <taxon>Eukaryota</taxon>
        <taxon>Fungi</taxon>
        <taxon>Dikarya</taxon>
        <taxon>Ascomycota</taxon>
        <taxon>Pezizomycotina</taxon>
        <taxon>Eurotiomycetes</taxon>
        <taxon>Eurotiomycetidae</taxon>
        <taxon>Eurotiales</taxon>
        <taxon>Trichocomaceae</taxon>
        <taxon>Rasamsonia</taxon>
    </lineage>
</organism>
<dbReference type="PANTHER" id="PTHR48100:SF15">
    <property type="entry name" value="SEDOHEPTULOSE 1,7-BISPHOSPHATASE"/>
    <property type="match status" value="1"/>
</dbReference>
<dbReference type="CDD" id="cd07067">
    <property type="entry name" value="HP_PGM_like"/>
    <property type="match status" value="1"/>
</dbReference>
<dbReference type="Gene3D" id="3.40.50.1240">
    <property type="entry name" value="Phosphoglycerate mutase-like"/>
    <property type="match status" value="1"/>
</dbReference>
<dbReference type="AlphaFoldDB" id="A0A0F4YDQ3"/>
<feature type="binding site" evidence="1">
    <location>
        <position position="67"/>
    </location>
    <ligand>
        <name>substrate</name>
    </ligand>
</feature>
<dbReference type="RefSeq" id="XP_013322901.1">
    <property type="nucleotide sequence ID" value="XM_013467447.1"/>
</dbReference>
<dbReference type="InterPro" id="IPR013078">
    <property type="entry name" value="His_Pase_superF_clade-1"/>
</dbReference>
<evidence type="ECO:0000313" key="2">
    <source>
        <dbReference type="EMBL" id="KKA16289.1"/>
    </source>
</evidence>
<dbReference type="GeneID" id="25313182"/>
<protein>
    <submittedName>
        <fullName evidence="2">Phosphoglycerate mutase family protein</fullName>
    </submittedName>
</protein>
<accession>A0A0F4YDQ3</accession>
<dbReference type="Proteomes" id="UP000053958">
    <property type="component" value="Unassembled WGS sequence"/>
</dbReference>
<comment type="caution">
    <text evidence="2">The sequence shown here is derived from an EMBL/GenBank/DDBJ whole genome shotgun (WGS) entry which is preliminary data.</text>
</comment>
<dbReference type="OrthoDB" id="4818801at2759"/>
<evidence type="ECO:0000256" key="1">
    <source>
        <dbReference type="PIRSR" id="PIRSR613078-2"/>
    </source>
</evidence>
<dbReference type="GO" id="GO:0046390">
    <property type="term" value="P:ribose phosphate biosynthetic process"/>
    <property type="evidence" value="ECO:0007669"/>
    <property type="project" value="TreeGrafter"/>
</dbReference>
<dbReference type="STRING" id="1408163.A0A0F4YDQ3"/>
<dbReference type="EMBL" id="LASV01000796">
    <property type="protein sequence ID" value="KKA16289.1"/>
    <property type="molecule type" value="Genomic_DNA"/>
</dbReference>
<dbReference type="SMART" id="SM00855">
    <property type="entry name" value="PGAM"/>
    <property type="match status" value="1"/>
</dbReference>
<sequence>MATPRCFIIRHGETEWSLNGRHTGITDIPLTANGEKRVKATGKALVGDDRLIAPKRIAHVYVSPRKRAQKKTLELLGLGCKERLPWQETRKPESEEPIRTEATVEVTEAVREWDYGDYEGLTSQQIRELRKQKGEVPWDIWKDGCPGGESPEDVCRRLDALIAEIRAKYHSKCFGESADKNAKGRHCHCGAWPHFEGFCYALDWKTSHRDCSHIGSRRCWDAELRTPQH</sequence>
<dbReference type="GO" id="GO:0050278">
    <property type="term" value="F:sedoheptulose-bisphosphatase activity"/>
    <property type="evidence" value="ECO:0007669"/>
    <property type="project" value="TreeGrafter"/>
</dbReference>
<dbReference type="PANTHER" id="PTHR48100">
    <property type="entry name" value="BROAD-SPECIFICITY PHOSPHATASE YOR283W-RELATED"/>
    <property type="match status" value="1"/>
</dbReference>
<feature type="binding site" evidence="1">
    <location>
        <begin position="23"/>
        <end position="24"/>
    </location>
    <ligand>
        <name>substrate</name>
    </ligand>
</feature>
<name>A0A0F4YDQ3_RASE3</name>
<proteinExistence type="predicted"/>
<gene>
    <name evidence="2" type="ORF">T310_10117</name>
</gene>
<keyword evidence="3" id="KW-1185">Reference proteome</keyword>
<dbReference type="InterPro" id="IPR029033">
    <property type="entry name" value="His_PPase_superfam"/>
</dbReference>
<dbReference type="Pfam" id="PF00300">
    <property type="entry name" value="His_Phos_1"/>
    <property type="match status" value="2"/>
</dbReference>
<reference evidence="2 3" key="1">
    <citation type="submission" date="2015-04" db="EMBL/GenBank/DDBJ databases">
        <authorList>
            <person name="Heijne W.H."/>
            <person name="Fedorova N.D."/>
            <person name="Nierman W.C."/>
            <person name="Vollebregt A.W."/>
            <person name="Zhao Z."/>
            <person name="Wu L."/>
            <person name="Kumar M."/>
            <person name="Stam H."/>
            <person name="van den Berg M.A."/>
            <person name="Pel H.J."/>
        </authorList>
    </citation>
    <scope>NUCLEOTIDE SEQUENCE [LARGE SCALE GENOMIC DNA]</scope>
    <source>
        <strain evidence="2 3">CBS 393.64</strain>
    </source>
</reference>
<evidence type="ECO:0000313" key="3">
    <source>
        <dbReference type="Proteomes" id="UP000053958"/>
    </source>
</evidence>
<dbReference type="InterPro" id="IPR050275">
    <property type="entry name" value="PGM_Phosphatase"/>
</dbReference>